<protein>
    <submittedName>
        <fullName evidence="1">Uncharacterized protein</fullName>
    </submittedName>
</protein>
<reference evidence="1 2" key="1">
    <citation type="journal article" date="2015" name="Nature">
        <title>rRNA introns, odd ribosomes, and small enigmatic genomes across a large radiation of phyla.</title>
        <authorList>
            <person name="Brown C.T."/>
            <person name="Hug L.A."/>
            <person name="Thomas B.C."/>
            <person name="Sharon I."/>
            <person name="Castelle C.J."/>
            <person name="Singh A."/>
            <person name="Wilkins M.J."/>
            <person name="Williams K.H."/>
            <person name="Banfield J.F."/>
        </authorList>
    </citation>
    <scope>NUCLEOTIDE SEQUENCE [LARGE SCALE GENOMIC DNA]</scope>
</reference>
<gene>
    <name evidence="1" type="ORF">UU72_C0016G0010</name>
</gene>
<dbReference type="AlphaFoldDB" id="A0A0G0WV99"/>
<dbReference type="EMBL" id="LCBS01000016">
    <property type="protein sequence ID" value="KKS16635.1"/>
    <property type="molecule type" value="Genomic_DNA"/>
</dbReference>
<name>A0A0G0WV99_UNCKA</name>
<evidence type="ECO:0000313" key="2">
    <source>
        <dbReference type="Proteomes" id="UP000034163"/>
    </source>
</evidence>
<evidence type="ECO:0000313" key="1">
    <source>
        <dbReference type="EMBL" id="KKS16635.1"/>
    </source>
</evidence>
<sequence>MAVCDIHTPNGLVDFASRFRHPGAKHPEAALHQLMGEAYYNGKKFSKNEWLALLVSWGVKKEDFLSLAGKYFTYCLHPATPKFDDFVKWSEKQNWTKIEVK</sequence>
<accession>A0A0G0WV99</accession>
<comment type="caution">
    <text evidence="1">The sequence shown here is derived from an EMBL/GenBank/DDBJ whole genome shotgun (WGS) entry which is preliminary data.</text>
</comment>
<proteinExistence type="predicted"/>
<organism evidence="1 2">
    <name type="scientific">candidate division WWE3 bacterium GW2011_GWB1_41_6</name>
    <dbReference type="NCBI Taxonomy" id="1619112"/>
    <lineage>
        <taxon>Bacteria</taxon>
        <taxon>Katanobacteria</taxon>
    </lineage>
</organism>
<dbReference type="Proteomes" id="UP000034163">
    <property type="component" value="Unassembled WGS sequence"/>
</dbReference>